<dbReference type="EMBL" id="BQNB010018929">
    <property type="protein sequence ID" value="GJT79766.1"/>
    <property type="molecule type" value="Genomic_DNA"/>
</dbReference>
<keyword evidence="1" id="KW-0175">Coiled coil</keyword>
<proteinExistence type="predicted"/>
<organism evidence="3 4">
    <name type="scientific">Tanacetum coccineum</name>
    <dbReference type="NCBI Taxonomy" id="301880"/>
    <lineage>
        <taxon>Eukaryota</taxon>
        <taxon>Viridiplantae</taxon>
        <taxon>Streptophyta</taxon>
        <taxon>Embryophyta</taxon>
        <taxon>Tracheophyta</taxon>
        <taxon>Spermatophyta</taxon>
        <taxon>Magnoliopsida</taxon>
        <taxon>eudicotyledons</taxon>
        <taxon>Gunneridae</taxon>
        <taxon>Pentapetalae</taxon>
        <taxon>asterids</taxon>
        <taxon>campanulids</taxon>
        <taxon>Asterales</taxon>
        <taxon>Asteraceae</taxon>
        <taxon>Asteroideae</taxon>
        <taxon>Anthemideae</taxon>
        <taxon>Anthemidinae</taxon>
        <taxon>Tanacetum</taxon>
    </lineage>
</organism>
<reference evidence="3" key="1">
    <citation type="journal article" date="2022" name="Int. J. Mol. Sci.">
        <title>Draft Genome of Tanacetum Coccineum: Genomic Comparison of Closely Related Tanacetum-Family Plants.</title>
        <authorList>
            <person name="Yamashiro T."/>
            <person name="Shiraishi A."/>
            <person name="Nakayama K."/>
            <person name="Satake H."/>
        </authorList>
    </citation>
    <scope>NUCLEOTIDE SEQUENCE</scope>
</reference>
<sequence>MMGRMQEIRYNAGQITGNQNGHNAVQNVGNQVRQNAGQNPGIQNVRNQNRLIVVLGIANQNENGNVVTAWDEEEAGTQLQAEEFDLMAAAGDIDEIEEVNANCILMANLQQASTSEEQYTELLDPITESLTVKQNNSNVISVESSVEHNGGTIELSAKQITTLHEEIANLNNQLSKEKSIVSLLQEENKKLKSDFKTREDKFLNKQIQYEKKIKELDNILAKMGQSIQTMHMLSPKPDSFYHTEQKMALGYQNPFYLKQAQQKQQNLYNGRVLLEKHNPPAVYGSEETLQLAQESLSKPFSIPTDELSNDTPGVAWKFLNEEADKSLDKITILETKNERLLREVVSQDIMSIVQSPYVVETLDLQTKLERTKERFENCIIKKENEYAKVWNYWYKKCEKCKYDKILYDNAHNNLQHPIERFQAHLGDLKGKSMDIQCASDTLDPLSQKLEYENVSIKFQTSREDKFVPINKARASIRTNPINVSQPHVIYKKDVNSNSNGLSSTGVDNTAKTRRPQPRSNTKIDRVSSTSKSSCASRIKKLK</sequence>
<evidence type="ECO:0000256" key="2">
    <source>
        <dbReference type="SAM" id="MobiDB-lite"/>
    </source>
</evidence>
<feature type="compositionally biased region" description="Polar residues" evidence="2">
    <location>
        <begin position="495"/>
        <end position="509"/>
    </location>
</feature>
<feature type="compositionally biased region" description="Polar residues" evidence="2">
    <location>
        <begin position="526"/>
        <end position="535"/>
    </location>
</feature>
<name>A0ABQ5GX30_9ASTR</name>
<protein>
    <submittedName>
        <fullName evidence="3">Uncharacterized protein</fullName>
    </submittedName>
</protein>
<evidence type="ECO:0000313" key="3">
    <source>
        <dbReference type="EMBL" id="GJT79766.1"/>
    </source>
</evidence>
<evidence type="ECO:0000256" key="1">
    <source>
        <dbReference type="SAM" id="Coils"/>
    </source>
</evidence>
<reference evidence="3" key="2">
    <citation type="submission" date="2022-01" db="EMBL/GenBank/DDBJ databases">
        <authorList>
            <person name="Yamashiro T."/>
            <person name="Shiraishi A."/>
            <person name="Satake H."/>
            <person name="Nakayama K."/>
        </authorList>
    </citation>
    <scope>NUCLEOTIDE SEQUENCE</scope>
</reference>
<comment type="caution">
    <text evidence="3">The sequence shown here is derived from an EMBL/GenBank/DDBJ whole genome shotgun (WGS) entry which is preliminary data.</text>
</comment>
<keyword evidence="4" id="KW-1185">Reference proteome</keyword>
<feature type="coiled-coil region" evidence="1">
    <location>
        <begin position="153"/>
        <end position="194"/>
    </location>
</feature>
<dbReference type="Proteomes" id="UP001151760">
    <property type="component" value="Unassembled WGS sequence"/>
</dbReference>
<gene>
    <name evidence="3" type="ORF">Tco_1054108</name>
</gene>
<evidence type="ECO:0000313" key="4">
    <source>
        <dbReference type="Proteomes" id="UP001151760"/>
    </source>
</evidence>
<accession>A0ABQ5GX30</accession>
<feature type="region of interest" description="Disordered" evidence="2">
    <location>
        <begin position="492"/>
        <end position="542"/>
    </location>
</feature>